<dbReference type="AlphaFoldDB" id="A0A4D6KKH3"/>
<accession>A0A4D6KKH3</accession>
<dbReference type="Pfam" id="PF00800">
    <property type="entry name" value="PDT"/>
    <property type="match status" value="1"/>
</dbReference>
<dbReference type="CDD" id="cd04905">
    <property type="entry name" value="ACT_CM-PDT"/>
    <property type="match status" value="1"/>
</dbReference>
<proteinExistence type="predicted"/>
<dbReference type="PANTHER" id="PTHR21022">
    <property type="entry name" value="PREPHENATE DEHYDRATASE P PROTEIN"/>
    <property type="match status" value="1"/>
</dbReference>
<evidence type="ECO:0000259" key="9">
    <source>
        <dbReference type="PROSITE" id="PS51671"/>
    </source>
</evidence>
<keyword evidence="11" id="KW-1185">Reference proteome</keyword>
<keyword evidence="6" id="KW-0584">Phenylalanine biosynthesis</keyword>
<dbReference type="PROSITE" id="PS51671">
    <property type="entry name" value="ACT"/>
    <property type="match status" value="1"/>
</dbReference>
<dbReference type="Gene3D" id="3.30.70.260">
    <property type="match status" value="1"/>
</dbReference>
<dbReference type="PROSITE" id="PS51171">
    <property type="entry name" value="PREPHENATE_DEHYDR_3"/>
    <property type="match status" value="1"/>
</dbReference>
<comment type="pathway">
    <text evidence="2">Amino-acid biosynthesis; L-phenylalanine biosynthesis; L-phenylalanine from L-arogenate: step 1/1.</text>
</comment>
<evidence type="ECO:0000256" key="2">
    <source>
        <dbReference type="ARBA" id="ARBA00004929"/>
    </source>
</evidence>
<evidence type="ECO:0000256" key="7">
    <source>
        <dbReference type="ARBA" id="ARBA00023239"/>
    </source>
</evidence>
<gene>
    <name evidence="10" type="ORF">DEO72_LG1g737</name>
</gene>
<keyword evidence="7" id="KW-0456">Lyase</keyword>
<dbReference type="Proteomes" id="UP000501690">
    <property type="component" value="Linkage Group LG1"/>
</dbReference>
<protein>
    <recommendedName>
        <fullName evidence="3">arogenate dehydratase</fullName>
        <ecNumber evidence="3">4.2.1.91</ecNumber>
    </recommendedName>
</protein>
<comment type="subcellular location">
    <subcellularLocation>
        <location evidence="1">Plastid</location>
        <location evidence="1">Chloroplast stroma</location>
    </subcellularLocation>
</comment>
<dbReference type="Gene3D" id="3.40.190.10">
    <property type="entry name" value="Periplasmic binding protein-like II"/>
    <property type="match status" value="2"/>
</dbReference>
<evidence type="ECO:0000313" key="11">
    <source>
        <dbReference type="Proteomes" id="UP000501690"/>
    </source>
</evidence>
<feature type="domain" description="ACT" evidence="9">
    <location>
        <begin position="282"/>
        <end position="333"/>
    </location>
</feature>
<dbReference type="SUPFAM" id="SSF53850">
    <property type="entry name" value="Periplasmic binding protein-like II"/>
    <property type="match status" value="1"/>
</dbReference>
<evidence type="ECO:0000256" key="6">
    <source>
        <dbReference type="ARBA" id="ARBA00023222"/>
    </source>
</evidence>
<reference evidence="10 11" key="1">
    <citation type="submission" date="2019-04" db="EMBL/GenBank/DDBJ databases">
        <title>An improved genome assembly and genetic linkage map for asparagus bean, Vigna unguiculata ssp. sesquipedialis.</title>
        <authorList>
            <person name="Xia Q."/>
            <person name="Zhang R."/>
            <person name="Dong Y."/>
        </authorList>
    </citation>
    <scope>NUCLEOTIDE SEQUENCE [LARGE SCALE GENOMIC DNA]</scope>
    <source>
        <tissue evidence="10">Leaf</tissue>
    </source>
</reference>
<evidence type="ECO:0000259" key="8">
    <source>
        <dbReference type="PROSITE" id="PS51171"/>
    </source>
</evidence>
<dbReference type="InterPro" id="IPR001086">
    <property type="entry name" value="Preph_deHydtase"/>
</dbReference>
<evidence type="ECO:0000256" key="1">
    <source>
        <dbReference type="ARBA" id="ARBA00004470"/>
    </source>
</evidence>
<dbReference type="FunFam" id="3.40.190.10:FF:000031">
    <property type="entry name" value="Arogenate dehydratase"/>
    <property type="match status" value="1"/>
</dbReference>
<organism evidence="10 11">
    <name type="scientific">Vigna unguiculata</name>
    <name type="common">Cowpea</name>
    <dbReference type="NCBI Taxonomy" id="3917"/>
    <lineage>
        <taxon>Eukaryota</taxon>
        <taxon>Viridiplantae</taxon>
        <taxon>Streptophyta</taxon>
        <taxon>Embryophyta</taxon>
        <taxon>Tracheophyta</taxon>
        <taxon>Spermatophyta</taxon>
        <taxon>Magnoliopsida</taxon>
        <taxon>eudicotyledons</taxon>
        <taxon>Gunneridae</taxon>
        <taxon>Pentapetalae</taxon>
        <taxon>rosids</taxon>
        <taxon>fabids</taxon>
        <taxon>Fabales</taxon>
        <taxon>Fabaceae</taxon>
        <taxon>Papilionoideae</taxon>
        <taxon>50 kb inversion clade</taxon>
        <taxon>NPAAA clade</taxon>
        <taxon>indigoferoid/millettioid clade</taxon>
        <taxon>Phaseoleae</taxon>
        <taxon>Vigna</taxon>
    </lineage>
</organism>
<evidence type="ECO:0000313" key="10">
    <source>
        <dbReference type="EMBL" id="QCD77115.1"/>
    </source>
</evidence>
<dbReference type="InterPro" id="IPR018528">
    <property type="entry name" value="Preph_deHydtase_CS"/>
</dbReference>
<dbReference type="SUPFAM" id="SSF55021">
    <property type="entry name" value="ACT-like"/>
    <property type="match status" value="1"/>
</dbReference>
<dbReference type="InterPro" id="IPR045865">
    <property type="entry name" value="ACT-like_dom_sf"/>
</dbReference>
<name>A0A4D6KKH3_VIGUN</name>
<dbReference type="PANTHER" id="PTHR21022:SF20">
    <property type="entry name" value="AROGENATE DEHYDRATASE_PREPHENATE DEHYDRATASE 1, CHLOROPLASTIC"/>
    <property type="match status" value="1"/>
</dbReference>
<keyword evidence="4" id="KW-0028">Amino-acid biosynthesis</keyword>
<dbReference type="GO" id="GO:0004664">
    <property type="term" value="F:prephenate dehydratase activity"/>
    <property type="evidence" value="ECO:0007669"/>
    <property type="project" value="InterPro"/>
</dbReference>
<evidence type="ECO:0000256" key="4">
    <source>
        <dbReference type="ARBA" id="ARBA00022605"/>
    </source>
</evidence>
<feature type="domain" description="Prephenate dehydratase" evidence="8">
    <location>
        <begin position="94"/>
        <end position="268"/>
    </location>
</feature>
<sequence length="333" mass="36204">MALNGCSIWGCAKALQPATSTLSLNSKHDLGKCGKWRRCCSSVVNGVESSFQYADRVQVQITELDDGFHKDLNMLPKPLTANKFSSSRDGTKLCVAYKGLAGAYTEEAALKAYPKCETVPCDDFETSLQAVESGLVDKAVLPIESSEGGSIHHNYDLLLDHKLHIVGEVQLLINHCLLGLTGATKENLKFVLSHPQALVQCEMMLTDLAVTNIGVDDTAAAAKAVSLDGRRNIGAIASSRAAKLYGLHILAEGIQDDDNITRCLILARDPILPETNGSYKTSIVFSLQEGPGVLMKALEVFGLRNINLSKIESRPVKRYPVRLRDDSKYESIK</sequence>
<dbReference type="EMBL" id="CP039345">
    <property type="protein sequence ID" value="QCD77115.1"/>
    <property type="molecule type" value="Genomic_DNA"/>
</dbReference>
<dbReference type="GO" id="GO:0009570">
    <property type="term" value="C:chloroplast stroma"/>
    <property type="evidence" value="ECO:0007669"/>
    <property type="project" value="UniProtKB-SubCell"/>
</dbReference>
<keyword evidence="5" id="KW-0057">Aromatic amino acid biosynthesis</keyword>
<dbReference type="InterPro" id="IPR002912">
    <property type="entry name" value="ACT_dom"/>
</dbReference>
<dbReference type="CDD" id="cd13631">
    <property type="entry name" value="PBP2_Ct-PDT_like"/>
    <property type="match status" value="1"/>
</dbReference>
<dbReference type="EC" id="4.2.1.91" evidence="3"/>
<dbReference type="PROSITE" id="PS00858">
    <property type="entry name" value="PREPHENATE_DEHYDR_2"/>
    <property type="match status" value="1"/>
</dbReference>
<evidence type="ECO:0000256" key="5">
    <source>
        <dbReference type="ARBA" id="ARBA00023141"/>
    </source>
</evidence>
<evidence type="ECO:0000256" key="3">
    <source>
        <dbReference type="ARBA" id="ARBA00013259"/>
    </source>
</evidence>
<dbReference type="GO" id="GO:0047769">
    <property type="term" value="F:arogenate dehydratase activity"/>
    <property type="evidence" value="ECO:0007669"/>
    <property type="project" value="UniProtKB-EC"/>
</dbReference>
<dbReference type="GO" id="GO:0009094">
    <property type="term" value="P:L-phenylalanine biosynthetic process"/>
    <property type="evidence" value="ECO:0007669"/>
    <property type="project" value="UniProtKB-UniPathway"/>
</dbReference>
<dbReference type="UniPathway" id="UPA00121">
    <property type="reaction ID" value="UER00344"/>
</dbReference>